<keyword evidence="2" id="KW-0812">Transmembrane</keyword>
<proteinExistence type="predicted"/>
<keyword evidence="2" id="KW-1133">Transmembrane helix</keyword>
<evidence type="ECO:0000256" key="1">
    <source>
        <dbReference type="SAM" id="MobiDB-lite"/>
    </source>
</evidence>
<gene>
    <name evidence="3" type="ORF">J2851_000129</name>
</gene>
<feature type="region of interest" description="Disordered" evidence="1">
    <location>
        <begin position="66"/>
        <end position="85"/>
    </location>
</feature>
<organism evidence="3 4">
    <name type="scientific">Azospirillum rugosum</name>
    <dbReference type="NCBI Taxonomy" id="416170"/>
    <lineage>
        <taxon>Bacteria</taxon>
        <taxon>Pseudomonadati</taxon>
        <taxon>Pseudomonadota</taxon>
        <taxon>Alphaproteobacteria</taxon>
        <taxon>Rhodospirillales</taxon>
        <taxon>Azospirillaceae</taxon>
        <taxon>Azospirillum</taxon>
    </lineage>
</organism>
<accession>A0ABS4SEN0</accession>
<comment type="caution">
    <text evidence="3">The sequence shown here is derived from an EMBL/GenBank/DDBJ whole genome shotgun (WGS) entry which is preliminary data.</text>
</comment>
<keyword evidence="4" id="KW-1185">Reference proteome</keyword>
<feature type="compositionally biased region" description="Basic and acidic residues" evidence="1">
    <location>
        <begin position="66"/>
        <end position="78"/>
    </location>
</feature>
<dbReference type="Proteomes" id="UP000781958">
    <property type="component" value="Unassembled WGS sequence"/>
</dbReference>
<feature type="transmembrane region" description="Helical" evidence="2">
    <location>
        <begin position="37"/>
        <end position="61"/>
    </location>
</feature>
<keyword evidence="2" id="KW-0472">Membrane</keyword>
<evidence type="ECO:0000313" key="3">
    <source>
        <dbReference type="EMBL" id="MBP2290392.1"/>
    </source>
</evidence>
<reference evidence="3 4" key="1">
    <citation type="submission" date="2021-03" db="EMBL/GenBank/DDBJ databases">
        <title>Genomic Encyclopedia of Type Strains, Phase III (KMG-III): the genomes of soil and plant-associated and newly described type strains.</title>
        <authorList>
            <person name="Whitman W."/>
        </authorList>
    </citation>
    <scope>NUCLEOTIDE SEQUENCE [LARGE SCALE GENOMIC DNA]</scope>
    <source>
        <strain evidence="3 4">IMMIB AFH-6</strain>
    </source>
</reference>
<evidence type="ECO:0000313" key="4">
    <source>
        <dbReference type="Proteomes" id="UP000781958"/>
    </source>
</evidence>
<protein>
    <submittedName>
        <fullName evidence="3">Di/tricarboxylate transporter</fullName>
    </submittedName>
</protein>
<name>A0ABS4SEN0_9PROT</name>
<dbReference type="EMBL" id="JAGINP010000001">
    <property type="protein sequence ID" value="MBP2290392.1"/>
    <property type="molecule type" value="Genomic_DNA"/>
</dbReference>
<evidence type="ECO:0000256" key="2">
    <source>
        <dbReference type="SAM" id="Phobius"/>
    </source>
</evidence>
<dbReference type="RefSeq" id="WP_209762352.1">
    <property type="nucleotide sequence ID" value="NZ_JAGINP010000001.1"/>
</dbReference>
<sequence length="85" mass="8697">MSWLRVFLIVCPVLVAVVLVGAWAAQGFDTFGLSLQGLLAMIAGAVLTSAVAIGLMALVFLSNRSGHDDDIGRPDPPDGHGGGHG</sequence>